<keyword evidence="2" id="KW-1185">Reference proteome</keyword>
<sequence>MIGARIRLALGFLIVASAGWLAVGGAYSALIVGGLGAVAAFAPDVVARLDKRADDKRERRARRQELADAADAVADPVFLGIATSWLRAERAVIPFAGRDREIDDLVAWCADGSADPVRLVVGAGGTGKTRLAAELAARMKTSGWSTHTVGTDKEHGALKAVRAATSRPVLLIVDYAETRTGLAGLLADVGGLPAEQRRQCRVVLLARDVGEWWERLRFSAHLPTSELVRRVAPQRLAHALAPDLSPDDLVTQAVSHFATALRVPAPAEWSVQRSDAAAPVLVLHAAALLVVLRERDRQAGPGDPQRTEVRAERVLSELLLHEGRLWAGSRPARLRDVPVRGWLRAVAFASLVAPETEDQAVELLARVPELTEPADVRRDAAWWLRQLYPPVGDGRWWGGVTPDLLAEHLVCEVFRGAPWLAKAYLAGLPERDAARAMLVLARADEHHPIARTAMKAALRADFAGLSVAAAVAGARGGRLPEILASVTAGITAAPADFVRLVDAIPFPTTVLAQAYLAAVTRARDGLPPASSVPVKAVWNDLMGLALNQTGRPADAVHPTAQAVEDYRRLVAAEPDVYRPDLARALSNLGARLSAGWRHTEAYAATEEAAGLYRQLMRDDPREYRHELARCLSNLVIIDIRQQRSEQCLPQAEEAVGLYRELVAADARPHAAGLGHALASLASARAAANQDGPAVSAFAESVEIYRALAADDPDKYPRPLFETLLGLARTLVKLGRSGDALSTAREAVAAYQRIPFLHRASFDHAQAELLLLISQLVAADGDPADIAATMQEAAVAYVHLAERMPNRFGTGAMRIMPPDPDAVDPHRHLRWLVRQLVEVGTRLQVLGCPADATAAFSNAIEISRSIVEHRMRRGAAPPPRHADHITESRGLRAGLRSVMDSGPDDLWLSLHLWLADAYSPRYPAALASSMGILATHLVDRGIEPRGTAIRERADLLAEALRQAFPAT</sequence>
<reference evidence="1" key="1">
    <citation type="submission" date="2021-01" db="EMBL/GenBank/DDBJ databases">
        <title>Whole genome shotgun sequence of Dactylosporangium siamense NBRC 106093.</title>
        <authorList>
            <person name="Komaki H."/>
            <person name="Tamura T."/>
        </authorList>
    </citation>
    <scope>NUCLEOTIDE SEQUENCE</scope>
    <source>
        <strain evidence="1">NBRC 106093</strain>
    </source>
</reference>
<proteinExistence type="predicted"/>
<evidence type="ECO:0000313" key="1">
    <source>
        <dbReference type="EMBL" id="GIG48026.1"/>
    </source>
</evidence>
<protein>
    <recommendedName>
        <fullName evidence="3">Tetratricopeptide repeat protein</fullName>
    </recommendedName>
</protein>
<organism evidence="1 2">
    <name type="scientific">Dactylosporangium siamense</name>
    <dbReference type="NCBI Taxonomy" id="685454"/>
    <lineage>
        <taxon>Bacteria</taxon>
        <taxon>Bacillati</taxon>
        <taxon>Actinomycetota</taxon>
        <taxon>Actinomycetes</taxon>
        <taxon>Micromonosporales</taxon>
        <taxon>Micromonosporaceae</taxon>
        <taxon>Dactylosporangium</taxon>
    </lineage>
</organism>
<dbReference type="Gene3D" id="1.25.40.10">
    <property type="entry name" value="Tetratricopeptide repeat domain"/>
    <property type="match status" value="2"/>
</dbReference>
<dbReference type="RefSeq" id="WP_203849743.1">
    <property type="nucleotide sequence ID" value="NZ_BAAAVW010000021.1"/>
</dbReference>
<evidence type="ECO:0008006" key="3">
    <source>
        <dbReference type="Google" id="ProtNLM"/>
    </source>
</evidence>
<dbReference type="Proteomes" id="UP000660611">
    <property type="component" value="Unassembled WGS sequence"/>
</dbReference>
<comment type="caution">
    <text evidence="1">The sequence shown here is derived from an EMBL/GenBank/DDBJ whole genome shotgun (WGS) entry which is preliminary data.</text>
</comment>
<gene>
    <name evidence="1" type="ORF">Dsi01nite_060670</name>
</gene>
<dbReference type="AlphaFoldDB" id="A0A919UDK9"/>
<name>A0A919UDK9_9ACTN</name>
<dbReference type="InterPro" id="IPR011990">
    <property type="entry name" value="TPR-like_helical_dom_sf"/>
</dbReference>
<dbReference type="SUPFAM" id="SSF48452">
    <property type="entry name" value="TPR-like"/>
    <property type="match status" value="1"/>
</dbReference>
<dbReference type="SUPFAM" id="SSF52540">
    <property type="entry name" value="P-loop containing nucleoside triphosphate hydrolases"/>
    <property type="match status" value="1"/>
</dbReference>
<evidence type="ECO:0000313" key="2">
    <source>
        <dbReference type="Proteomes" id="UP000660611"/>
    </source>
</evidence>
<dbReference type="Gene3D" id="3.40.50.300">
    <property type="entry name" value="P-loop containing nucleotide triphosphate hydrolases"/>
    <property type="match status" value="1"/>
</dbReference>
<accession>A0A919UDK9</accession>
<dbReference type="EMBL" id="BONQ01000093">
    <property type="protein sequence ID" value="GIG48026.1"/>
    <property type="molecule type" value="Genomic_DNA"/>
</dbReference>
<dbReference type="InterPro" id="IPR027417">
    <property type="entry name" value="P-loop_NTPase"/>
</dbReference>